<organism evidence="2 3">
    <name type="scientific">Oceanospirillum multiglobuliferum</name>
    <dbReference type="NCBI Taxonomy" id="64969"/>
    <lineage>
        <taxon>Bacteria</taxon>
        <taxon>Pseudomonadati</taxon>
        <taxon>Pseudomonadota</taxon>
        <taxon>Gammaproteobacteria</taxon>
        <taxon>Oceanospirillales</taxon>
        <taxon>Oceanospirillaceae</taxon>
        <taxon>Oceanospirillum</taxon>
    </lineage>
</organism>
<feature type="region of interest" description="Disordered" evidence="1">
    <location>
        <begin position="1"/>
        <end position="25"/>
    </location>
</feature>
<name>A0A1V4SZM0_9GAMM</name>
<evidence type="ECO:0000256" key="1">
    <source>
        <dbReference type="SAM" id="MobiDB-lite"/>
    </source>
</evidence>
<dbReference type="Proteomes" id="UP000191418">
    <property type="component" value="Unassembled WGS sequence"/>
</dbReference>
<evidence type="ECO:0000313" key="2">
    <source>
        <dbReference type="EMBL" id="OPX53791.1"/>
    </source>
</evidence>
<protein>
    <submittedName>
        <fullName evidence="2">Uncharacterized protein</fullName>
    </submittedName>
</protein>
<accession>A0A1V4SZM0</accession>
<comment type="caution">
    <text evidence="2">The sequence shown here is derived from an EMBL/GenBank/DDBJ whole genome shotgun (WGS) entry which is preliminary data.</text>
</comment>
<proteinExistence type="predicted"/>
<gene>
    <name evidence="2" type="ORF">BTE48_17640</name>
</gene>
<dbReference type="AlphaFoldDB" id="A0A1V4SZM0"/>
<reference evidence="2 3" key="1">
    <citation type="submission" date="2017-01" db="EMBL/GenBank/DDBJ databases">
        <title>Genome Sequencing of a Marine Spirillum, Oceanospirillum multiglobuliferum ATCC 33336, from Japan.</title>
        <authorList>
            <person name="Carney J.G."/>
            <person name="Trachtenberg A.M."/>
            <person name="Rheaume B.A."/>
            <person name="Linnane J.D."/>
            <person name="Pitts N.L."/>
            <person name="Mykles D.L."/>
            <person name="Maclea K.S."/>
        </authorList>
    </citation>
    <scope>NUCLEOTIDE SEQUENCE [LARGE SCALE GENOMIC DNA]</scope>
    <source>
        <strain evidence="2 3">ATCC 33336</strain>
    </source>
</reference>
<sequence length="72" mass="7462">MKLDSAEETSPGRPSPAAEGSPAALEHAFSKVLHGLSRQQPGPGDARHAILKDLGALLAAAESDRLFEGSRS</sequence>
<dbReference type="EMBL" id="MTSM01000430">
    <property type="protein sequence ID" value="OPX53791.1"/>
    <property type="molecule type" value="Genomic_DNA"/>
</dbReference>
<evidence type="ECO:0000313" key="3">
    <source>
        <dbReference type="Proteomes" id="UP000191418"/>
    </source>
</evidence>
<keyword evidence="3" id="KW-1185">Reference proteome</keyword>
<feature type="non-terminal residue" evidence="2">
    <location>
        <position position="72"/>
    </location>
</feature>